<keyword evidence="9" id="KW-1185">Reference proteome</keyword>
<evidence type="ECO:0000313" key="8">
    <source>
        <dbReference type="EMBL" id="GAA3781213.1"/>
    </source>
</evidence>
<organism evidence="8 9">
    <name type="scientific">Flavobacterium ginsengiterrae</name>
    <dbReference type="NCBI Taxonomy" id="871695"/>
    <lineage>
        <taxon>Bacteria</taxon>
        <taxon>Pseudomonadati</taxon>
        <taxon>Bacteroidota</taxon>
        <taxon>Flavobacteriia</taxon>
        <taxon>Flavobacteriales</taxon>
        <taxon>Flavobacteriaceae</taxon>
        <taxon>Flavobacterium</taxon>
    </lineage>
</organism>
<feature type="transmembrane region" description="Helical" evidence="7">
    <location>
        <begin position="29"/>
        <end position="57"/>
    </location>
</feature>
<dbReference type="PANTHER" id="PTHR10464">
    <property type="entry name" value="UREA TRANSPORTER"/>
    <property type="match status" value="1"/>
</dbReference>
<keyword evidence="4 7" id="KW-0812">Transmembrane</keyword>
<feature type="transmembrane region" description="Helical" evidence="7">
    <location>
        <begin position="123"/>
        <end position="148"/>
    </location>
</feature>
<feature type="transmembrane region" description="Helical" evidence="7">
    <location>
        <begin position="168"/>
        <end position="186"/>
    </location>
</feature>
<evidence type="ECO:0000256" key="4">
    <source>
        <dbReference type="ARBA" id="ARBA00022692"/>
    </source>
</evidence>
<sequence length="289" mass="31315">MNDNKQNFVAPYLKGVGQIMLQDNLWTGLFFLAGIFFDSFIIGIAAVLSVVTGTLTAKILKFPEENINSGLYGFSATLVGVALTTFFSPQPIIWIAIIAGSALAAIFQNFLISKKLPGFTFPFIVVTWGLYYIFTHLYVVGAPAAIAANTVDYNLDDIVLASRGFGEIIFQASIIAGILFFIGVFIANPVAALYGLAACVISSIVAYFLHEPITDIQQGMFSFNAVLCAITFSGVSQKNGIFVLLSVLLAIAIEVLMIKFSLTPYLTFPFVGASWIVLAIKKILPEAYR</sequence>
<evidence type="ECO:0000256" key="6">
    <source>
        <dbReference type="ARBA" id="ARBA00023136"/>
    </source>
</evidence>
<comment type="caution">
    <text evidence="8">The sequence shown here is derived from an EMBL/GenBank/DDBJ whole genome shotgun (WGS) entry which is preliminary data.</text>
</comment>
<evidence type="ECO:0000256" key="1">
    <source>
        <dbReference type="ARBA" id="ARBA00004651"/>
    </source>
</evidence>
<dbReference type="Proteomes" id="UP001500748">
    <property type="component" value="Unassembled WGS sequence"/>
</dbReference>
<dbReference type="Gene3D" id="1.10.3430.10">
    <property type="entry name" value="Ammonium transporter AmtB like domains"/>
    <property type="match status" value="1"/>
</dbReference>
<evidence type="ECO:0000313" key="9">
    <source>
        <dbReference type="Proteomes" id="UP001500748"/>
    </source>
</evidence>
<feature type="transmembrane region" description="Helical" evidence="7">
    <location>
        <begin position="193"/>
        <end position="210"/>
    </location>
</feature>
<dbReference type="Pfam" id="PF03253">
    <property type="entry name" value="UT"/>
    <property type="match status" value="1"/>
</dbReference>
<keyword evidence="3" id="KW-1003">Cell membrane</keyword>
<name>A0ABP7H0R2_9FLAO</name>
<accession>A0ABP7H0R2</accession>
<dbReference type="PANTHER" id="PTHR10464:SF4">
    <property type="entry name" value="UREA TRANSPORTER"/>
    <property type="match status" value="1"/>
</dbReference>
<dbReference type="RefSeq" id="WP_345146723.1">
    <property type="nucleotide sequence ID" value="NZ_BAABDU010000007.1"/>
</dbReference>
<evidence type="ECO:0000256" key="5">
    <source>
        <dbReference type="ARBA" id="ARBA00022989"/>
    </source>
</evidence>
<feature type="transmembrane region" description="Helical" evidence="7">
    <location>
        <begin position="93"/>
        <end position="111"/>
    </location>
</feature>
<protein>
    <submittedName>
        <fullName evidence="8">Urea transporter</fullName>
    </submittedName>
</protein>
<feature type="transmembrane region" description="Helical" evidence="7">
    <location>
        <begin position="266"/>
        <end position="284"/>
    </location>
</feature>
<feature type="transmembrane region" description="Helical" evidence="7">
    <location>
        <begin position="216"/>
        <end position="235"/>
    </location>
</feature>
<dbReference type="InterPro" id="IPR004937">
    <property type="entry name" value="Urea_transporter"/>
</dbReference>
<feature type="transmembrane region" description="Helical" evidence="7">
    <location>
        <begin position="242"/>
        <end position="260"/>
    </location>
</feature>
<dbReference type="InterPro" id="IPR029020">
    <property type="entry name" value="Ammonium/urea_transptr"/>
</dbReference>
<evidence type="ECO:0000256" key="2">
    <source>
        <dbReference type="ARBA" id="ARBA00005914"/>
    </source>
</evidence>
<keyword evidence="5 7" id="KW-1133">Transmembrane helix</keyword>
<reference evidence="9" key="1">
    <citation type="journal article" date="2019" name="Int. J. Syst. Evol. Microbiol.">
        <title>The Global Catalogue of Microorganisms (GCM) 10K type strain sequencing project: providing services to taxonomists for standard genome sequencing and annotation.</title>
        <authorList>
            <consortium name="The Broad Institute Genomics Platform"/>
            <consortium name="The Broad Institute Genome Sequencing Center for Infectious Disease"/>
            <person name="Wu L."/>
            <person name="Ma J."/>
        </authorList>
    </citation>
    <scope>NUCLEOTIDE SEQUENCE [LARGE SCALE GENOMIC DNA]</scope>
    <source>
        <strain evidence="9">JCM 17337</strain>
    </source>
</reference>
<dbReference type="EMBL" id="BAABDU010000007">
    <property type="protein sequence ID" value="GAA3781213.1"/>
    <property type="molecule type" value="Genomic_DNA"/>
</dbReference>
<proteinExistence type="inferred from homology"/>
<evidence type="ECO:0000256" key="7">
    <source>
        <dbReference type="SAM" id="Phobius"/>
    </source>
</evidence>
<gene>
    <name evidence="8" type="primary">yut</name>
    <name evidence="8" type="ORF">GCM10022423_42080</name>
</gene>
<comment type="similarity">
    <text evidence="2">Belongs to the urea transporter family.</text>
</comment>
<evidence type="ECO:0000256" key="3">
    <source>
        <dbReference type="ARBA" id="ARBA00022475"/>
    </source>
</evidence>
<keyword evidence="6 7" id="KW-0472">Membrane</keyword>
<comment type="subcellular location">
    <subcellularLocation>
        <location evidence="1">Cell membrane</location>
        <topology evidence="1">Multi-pass membrane protein</topology>
    </subcellularLocation>
</comment>
<dbReference type="PIRSF" id="PIRSF016502">
    <property type="entry name" value="Urea_transporter"/>
    <property type="match status" value="1"/>
</dbReference>
<feature type="transmembrane region" description="Helical" evidence="7">
    <location>
        <begin position="69"/>
        <end position="87"/>
    </location>
</feature>